<accession>A0A7L6N278</accession>
<sequence>MSYLIEDYVRLNSLFDLYQPLLTHKQQDYFKYYFREDYSLSEIAEIMHVSRNAVHLQIKKISSYLEDYENKLKLLKKQEKRETLLDELLNDSSLSDGLKEKISKLEKV</sequence>
<gene>
    <name evidence="5" type="ORF">HF295_05125</name>
</gene>
<dbReference type="RefSeq" id="WP_312031100.1">
    <property type="nucleotide sequence ID" value="NZ_CP051151.1"/>
</dbReference>
<dbReference type="Proteomes" id="UP000512167">
    <property type="component" value="Chromosome"/>
</dbReference>
<reference evidence="5 6" key="1">
    <citation type="submission" date="2020-04" db="EMBL/GenBank/DDBJ databases">
        <authorList>
            <person name="Zheng R.K."/>
            <person name="Sun C.M."/>
        </authorList>
    </citation>
    <scope>NUCLEOTIDE SEQUENCE [LARGE SCALE GENOMIC DNA]</scope>
    <source>
        <strain evidence="6">zrk29</strain>
    </source>
</reference>
<comment type="function">
    <text evidence="2 3">Might take part in the signal recognition particle (SRP) pathway. This is inferred from the conservation of its genetic proximity to ftsY/ffh. May be a regulatory protein.</text>
</comment>
<protein>
    <recommendedName>
        <fullName evidence="3">UPF0122 protein HF295_05125</fullName>
    </recommendedName>
</protein>
<keyword evidence="4" id="KW-0175">Coiled coil</keyword>
<dbReference type="AlphaFoldDB" id="A0A7L6N278"/>
<dbReference type="PANTHER" id="PTHR40083:SF1">
    <property type="entry name" value="UPF0122 PROTEIN YLXM"/>
    <property type="match status" value="1"/>
</dbReference>
<dbReference type="SUPFAM" id="SSF88659">
    <property type="entry name" value="Sigma3 and sigma4 domains of RNA polymerase sigma factors"/>
    <property type="match status" value="1"/>
</dbReference>
<evidence type="ECO:0000256" key="2">
    <source>
        <dbReference type="ARBA" id="ARBA00024764"/>
    </source>
</evidence>
<organism evidence="5 6">
    <name type="scientific">Hujiaoplasma nucleasis</name>
    <dbReference type="NCBI Taxonomy" id="2725268"/>
    <lineage>
        <taxon>Bacteria</taxon>
        <taxon>Bacillati</taxon>
        <taxon>Mycoplasmatota</taxon>
        <taxon>Mollicutes</taxon>
        <taxon>Candidatus Izemoplasmatales</taxon>
        <taxon>Hujiaoplasmataceae</taxon>
        <taxon>Hujiaoplasma</taxon>
    </lineage>
</organism>
<dbReference type="NCBIfam" id="NF045758">
    <property type="entry name" value="YlxM"/>
    <property type="match status" value="1"/>
</dbReference>
<dbReference type="InterPro" id="IPR013324">
    <property type="entry name" value="RNA_pol_sigma_r3/r4-like"/>
</dbReference>
<evidence type="ECO:0000256" key="4">
    <source>
        <dbReference type="SAM" id="Coils"/>
    </source>
</evidence>
<dbReference type="InterPro" id="IPR036388">
    <property type="entry name" value="WH-like_DNA-bd_sf"/>
</dbReference>
<dbReference type="KEGG" id="tbk:HF295_05125"/>
<name>A0A7L6N278_9MOLU</name>
<dbReference type="HAMAP" id="MF_00245">
    <property type="entry name" value="UPF0122"/>
    <property type="match status" value="1"/>
</dbReference>
<dbReference type="InterPro" id="IPR007394">
    <property type="entry name" value="UPF0122"/>
</dbReference>
<evidence type="ECO:0000313" key="6">
    <source>
        <dbReference type="Proteomes" id="UP000512167"/>
    </source>
</evidence>
<evidence type="ECO:0000256" key="3">
    <source>
        <dbReference type="HAMAP-Rule" id="MF_00245"/>
    </source>
</evidence>
<evidence type="ECO:0000313" key="5">
    <source>
        <dbReference type="EMBL" id="QLY40273.1"/>
    </source>
</evidence>
<evidence type="ECO:0000256" key="1">
    <source>
        <dbReference type="ARBA" id="ARBA00008720"/>
    </source>
</evidence>
<keyword evidence="6" id="KW-1185">Reference proteome</keyword>
<dbReference type="InterPro" id="IPR054831">
    <property type="entry name" value="UPF0122_fam_protein"/>
</dbReference>
<dbReference type="Pfam" id="PF04297">
    <property type="entry name" value="UPF0122"/>
    <property type="match status" value="1"/>
</dbReference>
<comment type="similarity">
    <text evidence="1 3">Belongs to the UPF0122 family.</text>
</comment>
<dbReference type="EMBL" id="CP051151">
    <property type="protein sequence ID" value="QLY40273.1"/>
    <property type="molecule type" value="Genomic_DNA"/>
</dbReference>
<proteinExistence type="inferred from homology"/>
<feature type="coiled-coil region" evidence="4">
    <location>
        <begin position="58"/>
        <end position="85"/>
    </location>
</feature>
<dbReference type="Gene3D" id="1.10.10.10">
    <property type="entry name" value="Winged helix-like DNA-binding domain superfamily/Winged helix DNA-binding domain"/>
    <property type="match status" value="1"/>
</dbReference>
<dbReference type="PANTHER" id="PTHR40083">
    <property type="entry name" value="UPF0122 PROTEIN CBO2450/CLC_2298"/>
    <property type="match status" value="1"/>
</dbReference>